<dbReference type="PANTHER" id="PTHR45973">
    <property type="entry name" value="PROTEIN PHOSPHATASE 1 REGULATORY SUBUNIT SDS22-RELATED"/>
    <property type="match status" value="1"/>
</dbReference>
<dbReference type="AlphaFoldDB" id="A0A382MQF2"/>
<evidence type="ECO:0000256" key="1">
    <source>
        <dbReference type="ARBA" id="ARBA00022614"/>
    </source>
</evidence>
<dbReference type="InterPro" id="IPR025875">
    <property type="entry name" value="Leu-rich_rpt_4"/>
</dbReference>
<dbReference type="PANTHER" id="PTHR45973:SF35">
    <property type="entry name" value="LEUCINE-RICH REPEAT-CONTAINING PROTEIN 43"/>
    <property type="match status" value="1"/>
</dbReference>
<sequence>MIADQTISLPVRITFITLLIISLSLGCGKKEAAHAPVGQSHAEVIEKAIRKELKKPTGELTKADYEKVTRLILYNKQLTEVPKGLEKLTKLERLHLETNQLTDVTGLEKLTELTRLNLASNQLTKLPEGLEKLTQ</sequence>
<evidence type="ECO:0000256" key="2">
    <source>
        <dbReference type="ARBA" id="ARBA00022737"/>
    </source>
</evidence>
<dbReference type="PROSITE" id="PS51450">
    <property type="entry name" value="LRR"/>
    <property type="match status" value="2"/>
</dbReference>
<organism evidence="3">
    <name type="scientific">marine metagenome</name>
    <dbReference type="NCBI Taxonomy" id="408172"/>
    <lineage>
        <taxon>unclassified sequences</taxon>
        <taxon>metagenomes</taxon>
        <taxon>ecological metagenomes</taxon>
    </lineage>
</organism>
<gene>
    <name evidence="3" type="ORF">METZ01_LOCUS304058</name>
</gene>
<evidence type="ECO:0008006" key="4">
    <source>
        <dbReference type="Google" id="ProtNLM"/>
    </source>
</evidence>
<name>A0A382MQF2_9ZZZZ</name>
<keyword evidence="1" id="KW-0433">Leucine-rich repeat</keyword>
<dbReference type="Pfam" id="PF12799">
    <property type="entry name" value="LRR_4"/>
    <property type="match status" value="1"/>
</dbReference>
<dbReference type="InterPro" id="IPR001611">
    <property type="entry name" value="Leu-rich_rpt"/>
</dbReference>
<dbReference type="SMART" id="SM00369">
    <property type="entry name" value="LRR_TYP"/>
    <property type="match status" value="2"/>
</dbReference>
<dbReference type="Gene3D" id="3.80.10.10">
    <property type="entry name" value="Ribonuclease Inhibitor"/>
    <property type="match status" value="1"/>
</dbReference>
<dbReference type="EMBL" id="UINC01095260">
    <property type="protein sequence ID" value="SVC51204.1"/>
    <property type="molecule type" value="Genomic_DNA"/>
</dbReference>
<accession>A0A382MQF2</accession>
<dbReference type="InterPro" id="IPR032675">
    <property type="entry name" value="LRR_dom_sf"/>
</dbReference>
<dbReference type="InterPro" id="IPR003591">
    <property type="entry name" value="Leu-rich_rpt_typical-subtyp"/>
</dbReference>
<dbReference type="SUPFAM" id="SSF52075">
    <property type="entry name" value="Outer arm dynein light chain 1"/>
    <property type="match status" value="1"/>
</dbReference>
<dbReference type="Pfam" id="PF00560">
    <property type="entry name" value="LRR_1"/>
    <property type="match status" value="1"/>
</dbReference>
<keyword evidence="2" id="KW-0677">Repeat</keyword>
<reference evidence="3" key="1">
    <citation type="submission" date="2018-05" db="EMBL/GenBank/DDBJ databases">
        <authorList>
            <person name="Lanie J.A."/>
            <person name="Ng W.-L."/>
            <person name="Kazmierczak K.M."/>
            <person name="Andrzejewski T.M."/>
            <person name="Davidsen T.M."/>
            <person name="Wayne K.J."/>
            <person name="Tettelin H."/>
            <person name="Glass J.I."/>
            <person name="Rusch D."/>
            <person name="Podicherti R."/>
            <person name="Tsui H.-C.T."/>
            <person name="Winkler M.E."/>
        </authorList>
    </citation>
    <scope>NUCLEOTIDE SEQUENCE</scope>
</reference>
<feature type="non-terminal residue" evidence="3">
    <location>
        <position position="135"/>
    </location>
</feature>
<dbReference type="InterPro" id="IPR050576">
    <property type="entry name" value="Cilia_flagella_integrity"/>
</dbReference>
<protein>
    <recommendedName>
        <fullName evidence="4">Leucine-rich repeat domain-containing protein</fullName>
    </recommendedName>
</protein>
<evidence type="ECO:0000313" key="3">
    <source>
        <dbReference type="EMBL" id="SVC51204.1"/>
    </source>
</evidence>
<proteinExistence type="predicted"/>